<dbReference type="AlphaFoldDB" id="A0A4U8UMU9"/>
<name>A0A4U8UMU9_STECR</name>
<proteinExistence type="predicted"/>
<evidence type="ECO:0000313" key="1">
    <source>
        <dbReference type="EMBL" id="TMS34272.1"/>
    </source>
</evidence>
<accession>A0A4U8UMU9</accession>
<gene>
    <name evidence="1" type="ORF">L596_001899</name>
</gene>
<reference evidence="1 2" key="1">
    <citation type="journal article" date="2015" name="Genome Biol.">
        <title>Comparative genomics of Steinernema reveals deeply conserved gene regulatory networks.</title>
        <authorList>
            <person name="Dillman A.R."/>
            <person name="Macchietto M."/>
            <person name="Porter C.F."/>
            <person name="Rogers A."/>
            <person name="Williams B."/>
            <person name="Antoshechkin I."/>
            <person name="Lee M.M."/>
            <person name="Goodwin Z."/>
            <person name="Lu X."/>
            <person name="Lewis E.E."/>
            <person name="Goodrich-Blair H."/>
            <person name="Stock S.P."/>
            <person name="Adams B.J."/>
            <person name="Sternberg P.W."/>
            <person name="Mortazavi A."/>
        </authorList>
    </citation>
    <scope>NUCLEOTIDE SEQUENCE [LARGE SCALE GENOMIC DNA]</scope>
    <source>
        <strain evidence="1 2">ALL</strain>
    </source>
</reference>
<comment type="caution">
    <text evidence="1">The sequence shown here is derived from an EMBL/GenBank/DDBJ whole genome shotgun (WGS) entry which is preliminary data.</text>
</comment>
<evidence type="ECO:0000313" key="2">
    <source>
        <dbReference type="Proteomes" id="UP000298663"/>
    </source>
</evidence>
<sequence length="139" mass="16991">MPRKEEISKWDSLSKEKIQEILNMHDKYVPLNVYFNRHFEAYKRRLTETKGSKFCRLPMRFHWTSSPPHFRSVLRSPASNPERLFRRQTCRRAPRPLRNFGEVLLWIPLPWGRLRVMWRSRHCPLFPLYAPFMFKALTF</sequence>
<keyword evidence="2" id="KW-1185">Reference proteome</keyword>
<dbReference type="EMBL" id="AZBU02000001">
    <property type="protein sequence ID" value="TMS34272.1"/>
    <property type="molecule type" value="Genomic_DNA"/>
</dbReference>
<organism evidence="1 2">
    <name type="scientific">Steinernema carpocapsae</name>
    <name type="common">Entomopathogenic nematode</name>
    <dbReference type="NCBI Taxonomy" id="34508"/>
    <lineage>
        <taxon>Eukaryota</taxon>
        <taxon>Metazoa</taxon>
        <taxon>Ecdysozoa</taxon>
        <taxon>Nematoda</taxon>
        <taxon>Chromadorea</taxon>
        <taxon>Rhabditida</taxon>
        <taxon>Tylenchina</taxon>
        <taxon>Panagrolaimomorpha</taxon>
        <taxon>Strongyloidoidea</taxon>
        <taxon>Steinernematidae</taxon>
        <taxon>Steinernema</taxon>
    </lineage>
</organism>
<dbReference type="Proteomes" id="UP000298663">
    <property type="component" value="Unassembled WGS sequence"/>
</dbReference>
<reference evidence="1 2" key="2">
    <citation type="journal article" date="2019" name="G3 (Bethesda)">
        <title>Hybrid Assembly of the Genome of the Entomopathogenic Nematode Steinernema carpocapsae Identifies the X-Chromosome.</title>
        <authorList>
            <person name="Serra L."/>
            <person name="Macchietto M."/>
            <person name="Macias-Munoz A."/>
            <person name="McGill C.J."/>
            <person name="Rodriguez I.M."/>
            <person name="Rodriguez B."/>
            <person name="Murad R."/>
            <person name="Mortazavi A."/>
        </authorList>
    </citation>
    <scope>NUCLEOTIDE SEQUENCE [LARGE SCALE GENOMIC DNA]</scope>
    <source>
        <strain evidence="1 2">ALL</strain>
    </source>
</reference>
<protein>
    <submittedName>
        <fullName evidence="1">Uncharacterized protein</fullName>
    </submittedName>
</protein>